<keyword evidence="2 5" id="KW-0479">Metal-binding</keyword>
<dbReference type="GO" id="GO:0009570">
    <property type="term" value="C:chloroplast stroma"/>
    <property type="evidence" value="ECO:0007669"/>
    <property type="project" value="TreeGrafter"/>
</dbReference>
<protein>
    <submittedName>
        <fullName evidence="6">Uncharacterized protein</fullName>
    </submittedName>
</protein>
<reference evidence="6" key="2">
    <citation type="submission" date="2023-06" db="EMBL/GenBank/DDBJ databases">
        <authorList>
            <person name="Ma L."/>
            <person name="Liu K.-W."/>
            <person name="Li Z."/>
            <person name="Hsiao Y.-Y."/>
            <person name="Qi Y."/>
            <person name="Fu T."/>
            <person name="Tang G."/>
            <person name="Zhang D."/>
            <person name="Sun W.-H."/>
            <person name="Liu D.-K."/>
            <person name="Li Y."/>
            <person name="Chen G.-Z."/>
            <person name="Liu X.-D."/>
            <person name="Liao X.-Y."/>
            <person name="Jiang Y.-T."/>
            <person name="Yu X."/>
            <person name="Hao Y."/>
            <person name="Huang J."/>
            <person name="Zhao X.-W."/>
            <person name="Ke S."/>
            <person name="Chen Y.-Y."/>
            <person name="Wu W.-L."/>
            <person name="Hsu J.-L."/>
            <person name="Lin Y.-F."/>
            <person name="Huang M.-D."/>
            <person name="Li C.-Y."/>
            <person name="Huang L."/>
            <person name="Wang Z.-W."/>
            <person name="Zhao X."/>
            <person name="Zhong W.-Y."/>
            <person name="Peng D.-H."/>
            <person name="Ahmad S."/>
            <person name="Lan S."/>
            <person name="Zhang J.-S."/>
            <person name="Tsai W.-C."/>
            <person name="Van De Peer Y."/>
            <person name="Liu Z.-J."/>
        </authorList>
    </citation>
    <scope>NUCLEOTIDE SEQUENCE</scope>
    <source>
        <strain evidence="6">CP</strain>
        <tissue evidence="6">Leaves</tissue>
    </source>
</reference>
<evidence type="ECO:0000256" key="3">
    <source>
        <dbReference type="ARBA" id="ARBA00022964"/>
    </source>
</evidence>
<comment type="caution">
    <text evidence="6">The sequence shown here is derived from an EMBL/GenBank/DDBJ whole genome shotgun (WGS) entry which is preliminary data.</text>
</comment>
<sequence>MLHCLRISSGRASFCSRCVRTYKYTLEQQSGSSLLPKFFSGFRGLAGVARAAVSMLRVLTGQFNPRKGIGVANTSLAYLGAHPKKDPETGEMFAFRWGLLPPFLTYFVLDADGTKRCPDVPIFSNMRRPSFMHDFAITKKYALFCDMQLGMSGNIFRF</sequence>
<accession>A0AAV9DP30</accession>
<dbReference type="Proteomes" id="UP001180020">
    <property type="component" value="Unassembled WGS sequence"/>
</dbReference>
<dbReference type="PANTHER" id="PTHR10543">
    <property type="entry name" value="BETA-CAROTENE DIOXYGENASE"/>
    <property type="match status" value="1"/>
</dbReference>
<dbReference type="InterPro" id="IPR004294">
    <property type="entry name" value="Carotenoid_Oase"/>
</dbReference>
<dbReference type="PANTHER" id="PTHR10543:SF46">
    <property type="entry name" value="CAROTENOID CLEAVAGE DIOXYGENASE 4, CHLOROPLASTIC-RELATED"/>
    <property type="match status" value="1"/>
</dbReference>
<dbReference type="GO" id="GO:0010436">
    <property type="term" value="F:carotenoid dioxygenase activity"/>
    <property type="evidence" value="ECO:0007669"/>
    <property type="project" value="TreeGrafter"/>
</dbReference>
<evidence type="ECO:0000256" key="5">
    <source>
        <dbReference type="PIRSR" id="PIRSR604294-1"/>
    </source>
</evidence>
<dbReference type="Pfam" id="PF03055">
    <property type="entry name" value="RPE65"/>
    <property type="match status" value="1"/>
</dbReference>
<evidence type="ECO:0000256" key="2">
    <source>
        <dbReference type="ARBA" id="ARBA00022723"/>
    </source>
</evidence>
<evidence type="ECO:0000313" key="7">
    <source>
        <dbReference type="Proteomes" id="UP001180020"/>
    </source>
</evidence>
<comment type="cofactor">
    <cofactor evidence="5">
        <name>Fe(2+)</name>
        <dbReference type="ChEBI" id="CHEBI:29033"/>
    </cofactor>
    <text evidence="5">Binds 1 Fe(2+) ion per subunit.</text>
</comment>
<keyword evidence="3" id="KW-0223">Dioxygenase</keyword>
<name>A0AAV9DP30_ACOCL</name>
<organism evidence="6 7">
    <name type="scientific">Acorus calamus</name>
    <name type="common">Sweet flag</name>
    <dbReference type="NCBI Taxonomy" id="4465"/>
    <lineage>
        <taxon>Eukaryota</taxon>
        <taxon>Viridiplantae</taxon>
        <taxon>Streptophyta</taxon>
        <taxon>Embryophyta</taxon>
        <taxon>Tracheophyta</taxon>
        <taxon>Spermatophyta</taxon>
        <taxon>Magnoliopsida</taxon>
        <taxon>Liliopsida</taxon>
        <taxon>Acoraceae</taxon>
        <taxon>Acorus</taxon>
    </lineage>
</organism>
<gene>
    <name evidence="6" type="ORF">QJS10_CPB11g00005</name>
</gene>
<feature type="binding site" evidence="5">
    <location>
        <position position="82"/>
    </location>
    <ligand>
        <name>Fe cation</name>
        <dbReference type="ChEBI" id="CHEBI:24875"/>
        <note>catalytic</note>
    </ligand>
</feature>
<evidence type="ECO:0000313" key="6">
    <source>
        <dbReference type="EMBL" id="KAK1303441.1"/>
    </source>
</evidence>
<evidence type="ECO:0000256" key="1">
    <source>
        <dbReference type="ARBA" id="ARBA00006787"/>
    </source>
</evidence>
<dbReference type="GO" id="GO:0046872">
    <property type="term" value="F:metal ion binding"/>
    <property type="evidence" value="ECO:0007669"/>
    <property type="project" value="UniProtKB-KW"/>
</dbReference>
<feature type="binding site" evidence="5">
    <location>
        <position position="133"/>
    </location>
    <ligand>
        <name>Fe cation</name>
        <dbReference type="ChEBI" id="CHEBI:24875"/>
        <note>catalytic</note>
    </ligand>
</feature>
<keyword evidence="7" id="KW-1185">Reference proteome</keyword>
<dbReference type="EMBL" id="JAUJYO010000011">
    <property type="protein sequence ID" value="KAK1303441.1"/>
    <property type="molecule type" value="Genomic_DNA"/>
</dbReference>
<evidence type="ECO:0000256" key="4">
    <source>
        <dbReference type="ARBA" id="ARBA00023004"/>
    </source>
</evidence>
<keyword evidence="4 5" id="KW-0408">Iron</keyword>
<comment type="similarity">
    <text evidence="1">Belongs to the carotenoid oxygenase family.</text>
</comment>
<keyword evidence="3" id="KW-0560">Oxidoreductase</keyword>
<proteinExistence type="inferred from homology"/>
<dbReference type="AlphaFoldDB" id="A0AAV9DP30"/>
<dbReference type="GO" id="GO:0016121">
    <property type="term" value="P:carotene catabolic process"/>
    <property type="evidence" value="ECO:0007669"/>
    <property type="project" value="TreeGrafter"/>
</dbReference>
<reference evidence="6" key="1">
    <citation type="journal article" date="2023" name="Nat. Commun.">
        <title>Diploid and tetraploid genomes of Acorus and the evolution of monocots.</title>
        <authorList>
            <person name="Ma L."/>
            <person name="Liu K.W."/>
            <person name="Li Z."/>
            <person name="Hsiao Y.Y."/>
            <person name="Qi Y."/>
            <person name="Fu T."/>
            <person name="Tang G.D."/>
            <person name="Zhang D."/>
            <person name="Sun W.H."/>
            <person name="Liu D.K."/>
            <person name="Li Y."/>
            <person name="Chen G.Z."/>
            <person name="Liu X.D."/>
            <person name="Liao X.Y."/>
            <person name="Jiang Y.T."/>
            <person name="Yu X."/>
            <person name="Hao Y."/>
            <person name="Huang J."/>
            <person name="Zhao X.W."/>
            <person name="Ke S."/>
            <person name="Chen Y.Y."/>
            <person name="Wu W.L."/>
            <person name="Hsu J.L."/>
            <person name="Lin Y.F."/>
            <person name="Huang M.D."/>
            <person name="Li C.Y."/>
            <person name="Huang L."/>
            <person name="Wang Z.W."/>
            <person name="Zhao X."/>
            <person name="Zhong W.Y."/>
            <person name="Peng D.H."/>
            <person name="Ahmad S."/>
            <person name="Lan S."/>
            <person name="Zhang J.S."/>
            <person name="Tsai W.C."/>
            <person name="Van de Peer Y."/>
            <person name="Liu Z.J."/>
        </authorList>
    </citation>
    <scope>NUCLEOTIDE SEQUENCE</scope>
    <source>
        <strain evidence="6">CP</strain>
    </source>
</reference>